<protein>
    <recommendedName>
        <fullName evidence="3 5">Regulatory protein RecX</fullName>
    </recommendedName>
</protein>
<proteinExistence type="inferred from homology"/>
<evidence type="ECO:0000259" key="6">
    <source>
        <dbReference type="Pfam" id="PF21982"/>
    </source>
</evidence>
<dbReference type="HOGENOM" id="CLU_066607_4_1_12"/>
<comment type="function">
    <text evidence="5">Modulates RecA activity.</text>
</comment>
<organism evidence="7 8">
    <name type="scientific">Sphaerochaeta globosa (strain ATCC BAA-1886 / DSM 22777 / Buddy)</name>
    <name type="common">Spirochaeta sp. (strain Buddy)</name>
    <dbReference type="NCBI Taxonomy" id="158189"/>
    <lineage>
        <taxon>Bacteria</taxon>
        <taxon>Pseudomonadati</taxon>
        <taxon>Spirochaetota</taxon>
        <taxon>Spirochaetia</taxon>
        <taxon>Spirochaetales</taxon>
        <taxon>Sphaerochaetaceae</taxon>
        <taxon>Sphaerochaeta</taxon>
    </lineage>
</organism>
<keyword evidence="8" id="KW-1185">Reference proteome</keyword>
<evidence type="ECO:0000256" key="5">
    <source>
        <dbReference type="HAMAP-Rule" id="MF_01114"/>
    </source>
</evidence>
<dbReference type="OrthoDB" id="368871at2"/>
<accession>F0RSW1</accession>
<comment type="similarity">
    <text evidence="2 5">Belongs to the RecX family.</text>
</comment>
<gene>
    <name evidence="5" type="primary">recX</name>
    <name evidence="7" type="ordered locus">SpiBuddy_2194</name>
</gene>
<dbReference type="RefSeq" id="WP_013607862.1">
    <property type="nucleotide sequence ID" value="NC_015152.1"/>
</dbReference>
<evidence type="ECO:0000256" key="4">
    <source>
        <dbReference type="ARBA" id="ARBA00022490"/>
    </source>
</evidence>
<dbReference type="GO" id="GO:0006282">
    <property type="term" value="P:regulation of DNA repair"/>
    <property type="evidence" value="ECO:0007669"/>
    <property type="project" value="UniProtKB-UniRule"/>
</dbReference>
<dbReference type="PANTHER" id="PTHR33602:SF1">
    <property type="entry name" value="REGULATORY PROTEIN RECX FAMILY PROTEIN"/>
    <property type="match status" value="1"/>
</dbReference>
<sequence length="201" mass="23320">MAFARIEGEIPGQGYQVLVHEGFPFFITADVFRAQHLSVGQELTEEQCSELKAFQQKRNCYSQAMVYLARREHTALELTQKLVQKGYELQIIKPTLEQLAEENLLSEYRYALLTIEHRQKKSPEGRVLMAQRLAAKGVTREDAQRALDELYDEESIVEYVQKAYLQVVKKVGEDKVRYYLQKKGFSSYEIRLGLEGFEKSE</sequence>
<comment type="subcellular location">
    <subcellularLocation>
        <location evidence="1 5">Cytoplasm</location>
    </subcellularLocation>
</comment>
<dbReference type="EMBL" id="CP002541">
    <property type="protein sequence ID" value="ADY14013.1"/>
    <property type="molecule type" value="Genomic_DNA"/>
</dbReference>
<dbReference type="GO" id="GO:0005737">
    <property type="term" value="C:cytoplasm"/>
    <property type="evidence" value="ECO:0007669"/>
    <property type="project" value="UniProtKB-SubCell"/>
</dbReference>
<dbReference type="InterPro" id="IPR003783">
    <property type="entry name" value="Regulatory_RecX"/>
</dbReference>
<dbReference type="Pfam" id="PF21982">
    <property type="entry name" value="RecX_HTH1"/>
    <property type="match status" value="1"/>
</dbReference>
<evidence type="ECO:0000313" key="8">
    <source>
        <dbReference type="Proteomes" id="UP000008466"/>
    </source>
</evidence>
<evidence type="ECO:0000313" key="7">
    <source>
        <dbReference type="EMBL" id="ADY14013.1"/>
    </source>
</evidence>
<name>F0RSW1_SPHGB</name>
<feature type="domain" description="RecX first three-helical" evidence="6">
    <location>
        <begin position="60"/>
        <end position="99"/>
    </location>
</feature>
<keyword evidence="4 5" id="KW-0963">Cytoplasm</keyword>
<dbReference type="InterPro" id="IPR036388">
    <property type="entry name" value="WH-like_DNA-bd_sf"/>
</dbReference>
<dbReference type="InterPro" id="IPR053926">
    <property type="entry name" value="RecX_HTH_1st"/>
</dbReference>
<dbReference type="PANTHER" id="PTHR33602">
    <property type="entry name" value="REGULATORY PROTEIN RECX FAMILY PROTEIN"/>
    <property type="match status" value="1"/>
</dbReference>
<dbReference type="eggNOG" id="COG2137">
    <property type="taxonomic scope" value="Bacteria"/>
</dbReference>
<evidence type="ECO:0000256" key="2">
    <source>
        <dbReference type="ARBA" id="ARBA00009695"/>
    </source>
</evidence>
<evidence type="ECO:0000256" key="3">
    <source>
        <dbReference type="ARBA" id="ARBA00018111"/>
    </source>
</evidence>
<dbReference type="STRING" id="158189.SpiBuddy_2194"/>
<dbReference type="Gene3D" id="1.10.10.10">
    <property type="entry name" value="Winged helix-like DNA-binding domain superfamily/Winged helix DNA-binding domain"/>
    <property type="match status" value="2"/>
</dbReference>
<dbReference type="KEGG" id="sbu:SpiBuddy_2194"/>
<dbReference type="HAMAP" id="MF_01114">
    <property type="entry name" value="RecX"/>
    <property type="match status" value="1"/>
</dbReference>
<evidence type="ECO:0000256" key="1">
    <source>
        <dbReference type="ARBA" id="ARBA00004496"/>
    </source>
</evidence>
<reference evidence="8" key="1">
    <citation type="submission" date="2011-02" db="EMBL/GenBank/DDBJ databases">
        <title>Complete sequence of Spirochaeta sp. Buddy.</title>
        <authorList>
            <person name="Lucas S."/>
            <person name="Copeland A."/>
            <person name="Lapidus A."/>
            <person name="Cheng J.-F."/>
            <person name="Goodwin L."/>
            <person name="Pitluck S."/>
            <person name="Zeytun A."/>
            <person name="Detter J.C."/>
            <person name="Han C."/>
            <person name="Tapia R."/>
            <person name="Land M."/>
            <person name="Hauser L."/>
            <person name="Kyrpides N."/>
            <person name="Ivanova N."/>
            <person name="Mikhailova N."/>
            <person name="Pagani I."/>
            <person name="Ritalahti K.M."/>
            <person name="Loeffler F.E."/>
            <person name="Woyke T."/>
        </authorList>
    </citation>
    <scope>NUCLEOTIDE SEQUENCE [LARGE SCALE GENOMIC DNA]</scope>
    <source>
        <strain evidence="8">ATCC BAA-1886 / DSM 22777 / Buddy</strain>
    </source>
</reference>
<dbReference type="Proteomes" id="UP000008466">
    <property type="component" value="Chromosome"/>
</dbReference>
<dbReference type="AlphaFoldDB" id="F0RSW1"/>